<evidence type="ECO:0000259" key="1">
    <source>
        <dbReference type="Pfam" id="PF12937"/>
    </source>
</evidence>
<accession>A0A1B9II18</accession>
<dbReference type="EMBL" id="KI669467">
    <property type="protein sequence ID" value="OCF55123.1"/>
    <property type="molecule type" value="Genomic_DNA"/>
</dbReference>
<dbReference type="SUPFAM" id="SSF81383">
    <property type="entry name" value="F-box domain"/>
    <property type="match status" value="1"/>
</dbReference>
<sequence>MTYPTPSPASSWLADTSDILSHIFSFLPPSTLFNVLQVSKTFFHSSVPHLYHNLTIAPGGRNIFVGSRRLDNLTLDQKPTFNQTDPSNEINKNSLLKYIKRVDVYIHEVNDCPFVKQYIEPLPNLEILHLAKGKRPTNITTSDEDRERICSNEKCQFITKVCVNAHKVIFRELDFRSIMKFDKLERVVLKLRPCELPFYRGEGMSKYRKSIYQDDPNGDGGSQREEEYDYSNIWFRSFHHLPPSVKQLDLIWWDESHKYRIDSYEASFRGFGHWFGRGGDGGGVRIMKNCNYCDQMGCVRYSPHVGIQLPIMFKVLGRQTNIRQINVWNFERVGGGEWQWKDYEVGYEDLKDQLKEGFKIGREEKESAEDTIDIMDHDQEEGMVKFHSGLEYYSTHSQDTDEIDREEMEYWKVRFDPSDKLRELRKRVIEEMEKKGWNTADVKIDFWSEDLCVDWLIERHNAQRVEDERKTKIEMIEEEDESDIEGE</sequence>
<dbReference type="AlphaFoldDB" id="A0A1B9II18"/>
<dbReference type="InterPro" id="IPR001810">
    <property type="entry name" value="F-box_dom"/>
</dbReference>
<dbReference type="Proteomes" id="UP000092583">
    <property type="component" value="Unassembled WGS sequence"/>
</dbReference>
<dbReference type="CDD" id="cd09917">
    <property type="entry name" value="F-box_SF"/>
    <property type="match status" value="1"/>
</dbReference>
<organism evidence="2 3">
    <name type="scientific">Kwoniella mangroviensis CBS 10435</name>
    <dbReference type="NCBI Taxonomy" id="1331196"/>
    <lineage>
        <taxon>Eukaryota</taxon>
        <taxon>Fungi</taxon>
        <taxon>Dikarya</taxon>
        <taxon>Basidiomycota</taxon>
        <taxon>Agaricomycotina</taxon>
        <taxon>Tremellomycetes</taxon>
        <taxon>Tremellales</taxon>
        <taxon>Cryptococcaceae</taxon>
        <taxon>Kwoniella</taxon>
    </lineage>
</organism>
<evidence type="ECO:0000313" key="2">
    <source>
        <dbReference type="EMBL" id="OCF55123.1"/>
    </source>
</evidence>
<gene>
    <name evidence="2" type="ORF">L486_07234</name>
</gene>
<evidence type="ECO:0000313" key="3">
    <source>
        <dbReference type="Proteomes" id="UP000092583"/>
    </source>
</evidence>
<proteinExistence type="predicted"/>
<dbReference type="InterPro" id="IPR036047">
    <property type="entry name" value="F-box-like_dom_sf"/>
</dbReference>
<feature type="domain" description="F-box" evidence="1">
    <location>
        <begin position="18"/>
        <end position="56"/>
    </location>
</feature>
<reference evidence="2 3" key="1">
    <citation type="submission" date="2013-07" db="EMBL/GenBank/DDBJ databases">
        <title>The Genome Sequence of Kwoniella mangroviensis CBS10435.</title>
        <authorList>
            <consortium name="The Broad Institute Genome Sequencing Platform"/>
            <person name="Cuomo C."/>
            <person name="Litvintseva A."/>
            <person name="Chen Y."/>
            <person name="Heitman J."/>
            <person name="Sun S."/>
            <person name="Springer D."/>
            <person name="Dromer F."/>
            <person name="Young S.K."/>
            <person name="Zeng Q."/>
            <person name="Gargeya S."/>
            <person name="Fitzgerald M."/>
            <person name="Abouelleil A."/>
            <person name="Alvarado L."/>
            <person name="Berlin A.M."/>
            <person name="Chapman S.B."/>
            <person name="Dewar J."/>
            <person name="Goldberg J."/>
            <person name="Griggs A."/>
            <person name="Gujja S."/>
            <person name="Hansen M."/>
            <person name="Howarth C."/>
            <person name="Imamovic A."/>
            <person name="Larimer J."/>
            <person name="McCowan C."/>
            <person name="Murphy C."/>
            <person name="Pearson M."/>
            <person name="Priest M."/>
            <person name="Roberts A."/>
            <person name="Saif S."/>
            <person name="Shea T."/>
            <person name="Sykes S."/>
            <person name="Wortman J."/>
            <person name="Nusbaum C."/>
            <person name="Birren B."/>
        </authorList>
    </citation>
    <scope>NUCLEOTIDE SEQUENCE [LARGE SCALE GENOMIC DNA]</scope>
    <source>
        <strain evidence="2 3">CBS 10435</strain>
    </source>
</reference>
<keyword evidence="3" id="KW-1185">Reference proteome</keyword>
<dbReference type="OrthoDB" id="2571046at2759"/>
<reference evidence="3" key="2">
    <citation type="submission" date="2013-12" db="EMBL/GenBank/DDBJ databases">
        <title>Evolution of pathogenesis and genome organization in the Tremellales.</title>
        <authorList>
            <person name="Cuomo C."/>
            <person name="Litvintseva A."/>
            <person name="Heitman J."/>
            <person name="Chen Y."/>
            <person name="Sun S."/>
            <person name="Springer D."/>
            <person name="Dromer F."/>
            <person name="Young S."/>
            <person name="Zeng Q."/>
            <person name="Chapman S."/>
            <person name="Gujja S."/>
            <person name="Saif S."/>
            <person name="Birren B."/>
        </authorList>
    </citation>
    <scope>NUCLEOTIDE SEQUENCE [LARGE SCALE GENOMIC DNA]</scope>
    <source>
        <strain evidence="3">CBS 10435</strain>
    </source>
</reference>
<name>A0A1B9II18_9TREE</name>
<protein>
    <recommendedName>
        <fullName evidence="1">F-box domain-containing protein</fullName>
    </recommendedName>
</protein>
<dbReference type="Pfam" id="PF12937">
    <property type="entry name" value="F-box-like"/>
    <property type="match status" value="1"/>
</dbReference>